<sequence>MATSQLIVMRYMDLLAGGDIESALNYLSDDVVYNTWMGVVYGRENVTVFLRDNVRFAHHGRNYNRWRQVQHSLDPALRQYDRGDGVSSVISPHTSVQHGDPTVRRYFNPDGYDSQGYATFERDGTLASHAKFAAFHVKVKETVVLRNNKVVLVNISKRV</sequence>
<dbReference type="VEuPathDB" id="TriTrypDB:TRSC58_05360"/>
<evidence type="ECO:0000313" key="1">
    <source>
        <dbReference type="EMBL" id="ESL06958.1"/>
    </source>
</evidence>
<reference evidence="1 2" key="1">
    <citation type="submission" date="2013-07" db="EMBL/GenBank/DDBJ databases">
        <authorList>
            <person name="Stoco P.H."/>
            <person name="Wagner G."/>
            <person name="Gerber A."/>
            <person name="Zaha A."/>
            <person name="Thompson C."/>
            <person name="Bartholomeu D.C."/>
            <person name="Luckemeyer D.D."/>
            <person name="Bahia D."/>
            <person name="Loreto E."/>
            <person name="Prestes E.B."/>
            <person name="Lima F.M."/>
            <person name="Rodrigues-Luiz G."/>
            <person name="Vallejo G.A."/>
            <person name="Filho J.F."/>
            <person name="Monteiro K.M."/>
            <person name="Tyler K.M."/>
            <person name="de Almeida L.G."/>
            <person name="Ortiz M.F."/>
            <person name="Siervo M.A."/>
            <person name="de Moraes M.H."/>
            <person name="Cunha O.L."/>
            <person name="Mendonca-Neto R."/>
            <person name="Silva R."/>
            <person name="Teixeira S.M."/>
            <person name="Murta S.M."/>
            <person name="Sincero T.C."/>
            <person name="Mendes T.A."/>
            <person name="Urmenyi T.P."/>
            <person name="Silva V.G."/>
            <person name="da Rocha W.D."/>
            <person name="Andersson B."/>
            <person name="Romanha A.J."/>
            <person name="Steindel M."/>
            <person name="de Vasconcelos A.T."/>
            <person name="Grisard E.C."/>
        </authorList>
    </citation>
    <scope>NUCLEOTIDE SEQUENCE [LARGE SCALE GENOMIC DNA]</scope>
    <source>
        <strain evidence="1 2">SC58</strain>
    </source>
</reference>
<protein>
    <recommendedName>
        <fullName evidence="3">SnoaL-like domain-containing protein</fullName>
    </recommendedName>
</protein>
<evidence type="ECO:0008006" key="3">
    <source>
        <dbReference type="Google" id="ProtNLM"/>
    </source>
</evidence>
<accession>A0A061IV02</accession>
<dbReference type="InterPro" id="IPR032710">
    <property type="entry name" value="NTF2-like_dom_sf"/>
</dbReference>
<dbReference type="Proteomes" id="UP000031737">
    <property type="component" value="Unassembled WGS sequence"/>
</dbReference>
<evidence type="ECO:0000313" key="2">
    <source>
        <dbReference type="Proteomes" id="UP000031737"/>
    </source>
</evidence>
<keyword evidence="2" id="KW-1185">Reference proteome</keyword>
<dbReference type="AlphaFoldDB" id="A0A061IV02"/>
<dbReference type="OrthoDB" id="268934at2759"/>
<gene>
    <name evidence="1" type="ORF">TRSC58_05360</name>
</gene>
<dbReference type="EMBL" id="AUPL01005360">
    <property type="protein sequence ID" value="ESL06958.1"/>
    <property type="molecule type" value="Genomic_DNA"/>
</dbReference>
<proteinExistence type="predicted"/>
<comment type="caution">
    <text evidence="1">The sequence shown here is derived from an EMBL/GenBank/DDBJ whole genome shotgun (WGS) entry which is preliminary data.</text>
</comment>
<dbReference type="Gene3D" id="3.10.450.50">
    <property type="match status" value="1"/>
</dbReference>
<organism evidence="1 2">
    <name type="scientific">Trypanosoma rangeli SC58</name>
    <dbReference type="NCBI Taxonomy" id="429131"/>
    <lineage>
        <taxon>Eukaryota</taxon>
        <taxon>Discoba</taxon>
        <taxon>Euglenozoa</taxon>
        <taxon>Kinetoplastea</taxon>
        <taxon>Metakinetoplastina</taxon>
        <taxon>Trypanosomatida</taxon>
        <taxon>Trypanosomatidae</taxon>
        <taxon>Trypanosoma</taxon>
        <taxon>Herpetosoma</taxon>
    </lineage>
</organism>
<name>A0A061IV02_TRYRA</name>
<dbReference type="SUPFAM" id="SSF54427">
    <property type="entry name" value="NTF2-like"/>
    <property type="match status" value="1"/>
</dbReference>